<evidence type="ECO:0000313" key="2">
    <source>
        <dbReference type="EMBL" id="SUG56377.1"/>
    </source>
</evidence>
<keyword evidence="1" id="KW-0472">Membrane</keyword>
<gene>
    <name evidence="2" type="ORF">NCTC10060_03554</name>
</gene>
<keyword evidence="1" id="KW-1133">Transmembrane helix</keyword>
<name>A0A379U0M7_SALDZ</name>
<evidence type="ECO:0000313" key="3">
    <source>
        <dbReference type="Proteomes" id="UP000254633"/>
    </source>
</evidence>
<dbReference type="Proteomes" id="UP000254633">
    <property type="component" value="Unassembled WGS sequence"/>
</dbReference>
<reference evidence="2 3" key="1">
    <citation type="submission" date="2018-06" db="EMBL/GenBank/DDBJ databases">
        <authorList>
            <consortium name="Pathogen Informatics"/>
            <person name="Doyle S."/>
        </authorList>
    </citation>
    <scope>NUCLEOTIDE SEQUENCE [LARGE SCALE GENOMIC DNA]</scope>
    <source>
        <strain evidence="2 3">NCTC10060</strain>
    </source>
</reference>
<dbReference type="AlphaFoldDB" id="A0A379U0M7"/>
<protein>
    <submittedName>
        <fullName evidence="2">Uncharacterized protein</fullName>
    </submittedName>
</protein>
<sequence length="126" mass="13212">MSIPVRPLPVLGERFIGLLNDALQKTGVNAVAEQTSTLFSEHNSTGLLTYIPSALSGLRETRPSGALRAVLLTGATGFIGIYLLKMLLATLAVSCIAWYVATISALLRNGCGNASAGTSRTPIVMH</sequence>
<organism evidence="2 3">
    <name type="scientific">Salmonella diarizonae</name>
    <dbReference type="NCBI Taxonomy" id="59204"/>
    <lineage>
        <taxon>Bacteria</taxon>
        <taxon>Pseudomonadati</taxon>
        <taxon>Pseudomonadota</taxon>
        <taxon>Gammaproteobacteria</taxon>
        <taxon>Enterobacterales</taxon>
        <taxon>Enterobacteriaceae</taxon>
        <taxon>Salmonella</taxon>
    </lineage>
</organism>
<keyword evidence="1" id="KW-0812">Transmembrane</keyword>
<dbReference type="Gene3D" id="3.40.50.720">
    <property type="entry name" value="NAD(P)-binding Rossmann-like Domain"/>
    <property type="match status" value="1"/>
</dbReference>
<feature type="transmembrane region" description="Helical" evidence="1">
    <location>
        <begin position="89"/>
        <end position="107"/>
    </location>
</feature>
<proteinExistence type="predicted"/>
<accession>A0A379U0M7</accession>
<dbReference type="EMBL" id="UGXH01000003">
    <property type="protein sequence ID" value="SUG56377.1"/>
    <property type="molecule type" value="Genomic_DNA"/>
</dbReference>
<evidence type="ECO:0000256" key="1">
    <source>
        <dbReference type="SAM" id="Phobius"/>
    </source>
</evidence>